<comment type="caution">
    <text evidence="1">The sequence shown here is derived from an EMBL/GenBank/DDBJ whole genome shotgun (WGS) entry which is preliminary data.</text>
</comment>
<sequence length="193" mass="21715">MTHGRDASRKQTPRRNDVLDAGPCSDALLDLREIRRSREDCTIRAFWTPVPWKEKRSVGMPLTLIVSEGAPLVHVPRTGRTKYIDDPELIAGPSNKDTENLTPRIRACRLPTGFRAAGAEWARHVKGNRFGALSERPPIEAGYTSRDLYDTSAHGRLFLDIRMYFPEARMSNLTWGHGGKGDARFRIEGTGMQ</sequence>
<dbReference type="Proteomes" id="UP000886523">
    <property type="component" value="Unassembled WGS sequence"/>
</dbReference>
<evidence type="ECO:0000313" key="1">
    <source>
        <dbReference type="EMBL" id="KAF9518415.1"/>
    </source>
</evidence>
<name>A0A9P6B7K2_9AGAM</name>
<accession>A0A9P6B7K2</accession>
<evidence type="ECO:0000313" key="2">
    <source>
        <dbReference type="Proteomes" id="UP000886523"/>
    </source>
</evidence>
<reference evidence="1" key="1">
    <citation type="journal article" date="2020" name="Nat. Commun.">
        <title>Large-scale genome sequencing of mycorrhizal fungi provides insights into the early evolution of symbiotic traits.</title>
        <authorList>
            <person name="Miyauchi S."/>
            <person name="Kiss E."/>
            <person name="Kuo A."/>
            <person name="Drula E."/>
            <person name="Kohler A."/>
            <person name="Sanchez-Garcia M."/>
            <person name="Morin E."/>
            <person name="Andreopoulos B."/>
            <person name="Barry K.W."/>
            <person name="Bonito G."/>
            <person name="Buee M."/>
            <person name="Carver A."/>
            <person name="Chen C."/>
            <person name="Cichocki N."/>
            <person name="Clum A."/>
            <person name="Culley D."/>
            <person name="Crous P.W."/>
            <person name="Fauchery L."/>
            <person name="Girlanda M."/>
            <person name="Hayes R.D."/>
            <person name="Keri Z."/>
            <person name="LaButti K."/>
            <person name="Lipzen A."/>
            <person name="Lombard V."/>
            <person name="Magnuson J."/>
            <person name="Maillard F."/>
            <person name="Murat C."/>
            <person name="Nolan M."/>
            <person name="Ohm R.A."/>
            <person name="Pangilinan J."/>
            <person name="Pereira M.F."/>
            <person name="Perotto S."/>
            <person name="Peter M."/>
            <person name="Pfister S."/>
            <person name="Riley R."/>
            <person name="Sitrit Y."/>
            <person name="Stielow J.B."/>
            <person name="Szollosi G."/>
            <person name="Zifcakova L."/>
            <person name="Stursova M."/>
            <person name="Spatafora J.W."/>
            <person name="Tedersoo L."/>
            <person name="Vaario L.M."/>
            <person name="Yamada A."/>
            <person name="Yan M."/>
            <person name="Wang P."/>
            <person name="Xu J."/>
            <person name="Bruns T."/>
            <person name="Baldrian P."/>
            <person name="Vilgalys R."/>
            <person name="Dunand C."/>
            <person name="Henrissat B."/>
            <person name="Grigoriev I.V."/>
            <person name="Hibbett D."/>
            <person name="Nagy L.G."/>
            <person name="Martin F.M."/>
        </authorList>
    </citation>
    <scope>NUCLEOTIDE SEQUENCE</scope>
    <source>
        <strain evidence="1">UP504</strain>
    </source>
</reference>
<organism evidence="1 2">
    <name type="scientific">Hydnum rufescens UP504</name>
    <dbReference type="NCBI Taxonomy" id="1448309"/>
    <lineage>
        <taxon>Eukaryota</taxon>
        <taxon>Fungi</taxon>
        <taxon>Dikarya</taxon>
        <taxon>Basidiomycota</taxon>
        <taxon>Agaricomycotina</taxon>
        <taxon>Agaricomycetes</taxon>
        <taxon>Cantharellales</taxon>
        <taxon>Hydnaceae</taxon>
        <taxon>Hydnum</taxon>
    </lineage>
</organism>
<protein>
    <submittedName>
        <fullName evidence="1">Uncharacterized protein</fullName>
    </submittedName>
</protein>
<gene>
    <name evidence="1" type="ORF">BS47DRAFT_1358917</name>
</gene>
<dbReference type="EMBL" id="MU128925">
    <property type="protein sequence ID" value="KAF9518415.1"/>
    <property type="molecule type" value="Genomic_DNA"/>
</dbReference>
<keyword evidence="2" id="KW-1185">Reference proteome</keyword>
<proteinExistence type="predicted"/>
<dbReference type="AlphaFoldDB" id="A0A9P6B7K2"/>